<dbReference type="GO" id="GO:0002080">
    <property type="term" value="C:acrosomal membrane"/>
    <property type="evidence" value="ECO:0007669"/>
    <property type="project" value="TreeGrafter"/>
</dbReference>
<keyword evidence="1" id="KW-0812">Transmembrane</keyword>
<feature type="transmembrane region" description="Helical" evidence="1">
    <location>
        <begin position="178"/>
        <end position="200"/>
    </location>
</feature>
<keyword evidence="2" id="KW-1185">Reference proteome</keyword>
<dbReference type="AlphaFoldDB" id="A0A6P9AVY1"/>
<protein>
    <submittedName>
        <fullName evidence="3">Sperm-egg fusion protein TMEM95</fullName>
    </submittedName>
</protein>
<dbReference type="PANTHER" id="PTHR38808">
    <property type="entry name" value="TRANSMEMBRANE PROTEIN 95"/>
    <property type="match status" value="1"/>
</dbReference>
<accession>A0A6P9AVY1</accession>
<feature type="transmembrane region" description="Helical" evidence="1">
    <location>
        <begin position="22"/>
        <end position="45"/>
    </location>
</feature>
<keyword evidence="1" id="KW-0472">Membrane</keyword>
<keyword evidence="1" id="KW-1133">Transmembrane helix</keyword>
<dbReference type="GO" id="GO:0097524">
    <property type="term" value="C:sperm plasma membrane"/>
    <property type="evidence" value="ECO:0007669"/>
    <property type="project" value="InterPro"/>
</dbReference>
<proteinExistence type="predicted"/>
<evidence type="ECO:0000256" key="1">
    <source>
        <dbReference type="SAM" id="Phobius"/>
    </source>
</evidence>
<reference evidence="3" key="1">
    <citation type="submission" date="2025-08" db="UniProtKB">
        <authorList>
            <consortium name="RefSeq"/>
        </authorList>
    </citation>
    <scope>IDENTIFICATION</scope>
    <source>
        <tissue evidence="3">Blood</tissue>
    </source>
</reference>
<name>A0A6P9AVY1_PANGU</name>
<dbReference type="GeneID" id="117656538"/>
<organism evidence="2 3">
    <name type="scientific">Pantherophis guttatus</name>
    <name type="common">Corn snake</name>
    <name type="synonym">Elaphe guttata</name>
    <dbReference type="NCBI Taxonomy" id="94885"/>
    <lineage>
        <taxon>Eukaryota</taxon>
        <taxon>Metazoa</taxon>
        <taxon>Chordata</taxon>
        <taxon>Craniata</taxon>
        <taxon>Vertebrata</taxon>
        <taxon>Euteleostomi</taxon>
        <taxon>Lepidosauria</taxon>
        <taxon>Squamata</taxon>
        <taxon>Bifurcata</taxon>
        <taxon>Unidentata</taxon>
        <taxon>Episquamata</taxon>
        <taxon>Toxicofera</taxon>
        <taxon>Serpentes</taxon>
        <taxon>Colubroidea</taxon>
        <taxon>Colubridae</taxon>
        <taxon>Colubrinae</taxon>
        <taxon>Pantherophis</taxon>
    </lineage>
</organism>
<dbReference type="GO" id="GO:0007342">
    <property type="term" value="P:fusion of sperm to egg plasma membrane involved in single fertilization"/>
    <property type="evidence" value="ECO:0007669"/>
    <property type="project" value="InterPro"/>
</dbReference>
<evidence type="ECO:0000313" key="3">
    <source>
        <dbReference type="RefSeq" id="XP_034260600.2"/>
    </source>
</evidence>
<dbReference type="RefSeq" id="XP_034260600.2">
    <property type="nucleotide sequence ID" value="XM_034404709.2"/>
</dbReference>
<gene>
    <name evidence="3" type="primary">TMEM95</name>
</gene>
<dbReference type="PANTHER" id="PTHR38808:SF1">
    <property type="entry name" value="SPERM-EGG FUSION PROTEIN TMEM95"/>
    <property type="match status" value="1"/>
</dbReference>
<sequence length="207" mass="23256">MGPPAAPCPGSLFQGGSSPTPAVLLFLILLLFLLAGGATEGCLHCGHQFKNLKMRFAHLCARYRERFGRGGCSKYPWGSKAVRDFALDEAALDLLLEKAHRVLRVMEIKQSLTDLPKFWNWLHEVKIPSETREALCPPACHVVASLFNCSTCRRAEIRCWDMRTCYPEYQGLPKIIQLCLYISGSCFFLGLVSCAVEFRFRPEVGRK</sequence>
<dbReference type="InParanoid" id="A0A6P9AVY1"/>
<evidence type="ECO:0000313" key="2">
    <source>
        <dbReference type="Proteomes" id="UP001652622"/>
    </source>
</evidence>
<dbReference type="Pfam" id="PF15203">
    <property type="entry name" value="TMEM95"/>
    <property type="match status" value="1"/>
</dbReference>
<dbReference type="Proteomes" id="UP001652622">
    <property type="component" value="Unplaced"/>
</dbReference>
<dbReference type="KEGG" id="pgut:117656538"/>
<dbReference type="InterPro" id="IPR027984">
    <property type="entry name" value="TMEM95"/>
</dbReference>